<evidence type="ECO:0000313" key="2">
    <source>
        <dbReference type="Proteomes" id="UP000053766"/>
    </source>
</evidence>
<dbReference type="InterPro" id="IPR046331">
    <property type="entry name" value="GPAM1-like"/>
</dbReference>
<dbReference type="EMBL" id="KN716269">
    <property type="protein sequence ID" value="KJH48397.1"/>
    <property type="molecule type" value="Genomic_DNA"/>
</dbReference>
<dbReference type="PANTHER" id="PTHR46370:SF1">
    <property type="entry name" value="GPALPP MOTIFS-CONTAINING PROTEIN 1"/>
    <property type="match status" value="1"/>
</dbReference>
<reference evidence="1 2" key="1">
    <citation type="submission" date="2013-11" db="EMBL/GenBank/DDBJ databases">
        <title>Draft genome of the bovine lungworm Dictyocaulus viviparus.</title>
        <authorList>
            <person name="Mitreva M."/>
        </authorList>
    </citation>
    <scope>NUCLEOTIDE SEQUENCE [LARGE SCALE GENOMIC DNA]</scope>
    <source>
        <strain evidence="1 2">HannoverDv2000</strain>
    </source>
</reference>
<gene>
    <name evidence="1" type="ORF">DICVIV_05512</name>
</gene>
<dbReference type="Proteomes" id="UP000053766">
    <property type="component" value="Unassembled WGS sequence"/>
</dbReference>
<dbReference type="AlphaFoldDB" id="A0A0D8XX53"/>
<name>A0A0D8XX53_DICVI</name>
<dbReference type="PANTHER" id="PTHR46370">
    <property type="entry name" value="GPALPP MOTIFS-CONTAINING PROTEIN 1"/>
    <property type="match status" value="1"/>
</dbReference>
<accession>A0A0D8XX53</accession>
<evidence type="ECO:0000313" key="1">
    <source>
        <dbReference type="EMBL" id="KJH48397.1"/>
    </source>
</evidence>
<sequence length="243" mass="26715">MAVSTEASRSDCSVLNVTLDSDNETNTVCVRTSARENKVTYPSPASTWVSVGSVISSGSVENAQDSNYCMNGTNNNHGEQRILITTNVGSENHNVTSDDNIYEGIGPCIPPGVMITSCSDQEDSSGDIDMEPFGPLPPPPSLNVSDDDNSDFGKDVGPLPFHGECDSAALEYAHLRMQLESKEDESMPKREEWMLKVPKKSVMSKLDARQFKRGSSVNTDFDASWEEIHHAKKFRIEVFLFLE</sequence>
<protein>
    <submittedName>
        <fullName evidence="1">Uncharacterized protein</fullName>
    </submittedName>
</protein>
<keyword evidence="2" id="KW-1185">Reference proteome</keyword>
<proteinExistence type="predicted"/>
<reference evidence="2" key="2">
    <citation type="journal article" date="2016" name="Sci. Rep.">
        <title>Dictyocaulus viviparus genome, variome and transcriptome elucidate lungworm biology and support future intervention.</title>
        <authorList>
            <person name="McNulty S.N."/>
            <person name="Strube C."/>
            <person name="Rosa B.A."/>
            <person name="Martin J.C."/>
            <person name="Tyagi R."/>
            <person name="Choi Y.J."/>
            <person name="Wang Q."/>
            <person name="Hallsworth Pepin K."/>
            <person name="Zhang X."/>
            <person name="Ozersky P."/>
            <person name="Wilson R.K."/>
            <person name="Sternberg P.W."/>
            <person name="Gasser R.B."/>
            <person name="Mitreva M."/>
        </authorList>
    </citation>
    <scope>NUCLEOTIDE SEQUENCE [LARGE SCALE GENOMIC DNA]</scope>
    <source>
        <strain evidence="2">HannoverDv2000</strain>
    </source>
</reference>
<organism evidence="1 2">
    <name type="scientific">Dictyocaulus viviparus</name>
    <name type="common">Bovine lungworm</name>
    <dbReference type="NCBI Taxonomy" id="29172"/>
    <lineage>
        <taxon>Eukaryota</taxon>
        <taxon>Metazoa</taxon>
        <taxon>Ecdysozoa</taxon>
        <taxon>Nematoda</taxon>
        <taxon>Chromadorea</taxon>
        <taxon>Rhabditida</taxon>
        <taxon>Rhabditina</taxon>
        <taxon>Rhabditomorpha</taxon>
        <taxon>Strongyloidea</taxon>
        <taxon>Metastrongylidae</taxon>
        <taxon>Dictyocaulus</taxon>
    </lineage>
</organism>
<dbReference type="OrthoDB" id="73491at2759"/>